<dbReference type="Pfam" id="PF04832">
    <property type="entry name" value="SOUL"/>
    <property type="match status" value="2"/>
</dbReference>
<dbReference type="SUPFAM" id="SSF55136">
    <property type="entry name" value="Probable bacterial effector-binding domain"/>
    <property type="match status" value="2"/>
</dbReference>
<sequence>MSTIFGGISVETPKFTVLKQFAGVKGAELRKYAPQVRAEVLYDSAPNDAIMNNLNSPFRVLAGYIFGGNTSRTGEASEKVEMTAPVVMQKGAADSQKIAMTAPVVMQTGPTPTPTTSTSPATAPSPDAASSTPSPASGSDPNPPPAPAPGTQRVMSFIMPSKYSSVADLPLPKDARVKLIEVPERSYAAVTFRGSMSQQVAASREAELRSAAEREGVRLSDDPNAVQYCSYNPPWCLPWLRTNDILIPVAE</sequence>
<proteinExistence type="inferred from homology"/>
<dbReference type="EMBL" id="BMAR01000033">
    <property type="protein sequence ID" value="GFR49875.1"/>
    <property type="molecule type" value="Genomic_DNA"/>
</dbReference>
<reference evidence="3 4" key="1">
    <citation type="journal article" date="2021" name="Sci. Rep.">
        <title>Genome sequencing of the multicellular alga Astrephomene provides insights into convergent evolution of germ-soma differentiation.</title>
        <authorList>
            <person name="Yamashita S."/>
            <person name="Yamamoto K."/>
            <person name="Matsuzaki R."/>
            <person name="Suzuki S."/>
            <person name="Yamaguchi H."/>
            <person name="Hirooka S."/>
            <person name="Minakuchi Y."/>
            <person name="Miyagishima S."/>
            <person name="Kawachi M."/>
            <person name="Toyoda A."/>
            <person name="Nozaki H."/>
        </authorList>
    </citation>
    <scope>NUCLEOTIDE SEQUENCE [LARGE SCALE GENOMIC DNA]</scope>
    <source>
        <strain evidence="3 4">NIES-4017</strain>
    </source>
</reference>
<gene>
    <name evidence="3" type="ORF">Agub_g11979</name>
</gene>
<feature type="compositionally biased region" description="Low complexity" evidence="2">
    <location>
        <begin position="108"/>
        <end position="140"/>
    </location>
</feature>
<dbReference type="InterPro" id="IPR011256">
    <property type="entry name" value="Reg_factor_effector_dom_sf"/>
</dbReference>
<dbReference type="PANTHER" id="PTHR11220:SF58">
    <property type="entry name" value="SOUL HEME-BINDING FAMILY PROTEIN"/>
    <property type="match status" value="1"/>
</dbReference>
<protein>
    <recommendedName>
        <fullName evidence="5">SOUL heme-binding protein</fullName>
    </recommendedName>
</protein>
<name>A0AAD3DXJ5_9CHLO</name>
<evidence type="ECO:0000256" key="2">
    <source>
        <dbReference type="SAM" id="MobiDB-lite"/>
    </source>
</evidence>
<dbReference type="AlphaFoldDB" id="A0AAD3DXJ5"/>
<dbReference type="Proteomes" id="UP001054857">
    <property type="component" value="Unassembled WGS sequence"/>
</dbReference>
<evidence type="ECO:0000256" key="1">
    <source>
        <dbReference type="ARBA" id="ARBA00009817"/>
    </source>
</evidence>
<dbReference type="InterPro" id="IPR006917">
    <property type="entry name" value="SOUL_heme-bd"/>
</dbReference>
<dbReference type="Gene3D" id="3.20.80.10">
    <property type="entry name" value="Regulatory factor, effector binding domain"/>
    <property type="match status" value="2"/>
</dbReference>
<evidence type="ECO:0000313" key="4">
    <source>
        <dbReference type="Proteomes" id="UP001054857"/>
    </source>
</evidence>
<evidence type="ECO:0000313" key="3">
    <source>
        <dbReference type="EMBL" id="GFR49875.1"/>
    </source>
</evidence>
<organism evidence="3 4">
    <name type="scientific">Astrephomene gubernaculifera</name>
    <dbReference type="NCBI Taxonomy" id="47775"/>
    <lineage>
        <taxon>Eukaryota</taxon>
        <taxon>Viridiplantae</taxon>
        <taxon>Chlorophyta</taxon>
        <taxon>core chlorophytes</taxon>
        <taxon>Chlorophyceae</taxon>
        <taxon>CS clade</taxon>
        <taxon>Chlamydomonadales</taxon>
        <taxon>Astrephomenaceae</taxon>
        <taxon>Astrephomene</taxon>
    </lineage>
</organism>
<keyword evidence="4" id="KW-1185">Reference proteome</keyword>
<feature type="region of interest" description="Disordered" evidence="2">
    <location>
        <begin position="106"/>
        <end position="152"/>
    </location>
</feature>
<comment type="caution">
    <text evidence="3">The sequence shown here is derived from an EMBL/GenBank/DDBJ whole genome shotgun (WGS) entry which is preliminary data.</text>
</comment>
<dbReference type="PANTHER" id="PTHR11220">
    <property type="entry name" value="HEME-BINDING PROTEIN-RELATED"/>
    <property type="match status" value="1"/>
</dbReference>
<accession>A0AAD3DXJ5</accession>
<evidence type="ECO:0008006" key="5">
    <source>
        <dbReference type="Google" id="ProtNLM"/>
    </source>
</evidence>
<comment type="similarity">
    <text evidence="1">Belongs to the HEBP family.</text>
</comment>